<dbReference type="AlphaFoldDB" id="A0A6A6EUH9"/>
<accession>A0A6A6EUH9</accession>
<feature type="compositionally biased region" description="Polar residues" evidence="1">
    <location>
        <begin position="172"/>
        <end position="185"/>
    </location>
</feature>
<evidence type="ECO:0000313" key="2">
    <source>
        <dbReference type="EMBL" id="KAF2194449.1"/>
    </source>
</evidence>
<keyword evidence="3" id="KW-1185">Reference proteome</keyword>
<protein>
    <submittedName>
        <fullName evidence="2">Uncharacterized protein</fullName>
    </submittedName>
</protein>
<dbReference type="EMBL" id="ML994611">
    <property type="protein sequence ID" value="KAF2194449.1"/>
    <property type="molecule type" value="Genomic_DNA"/>
</dbReference>
<sequence>MAIDQNLVDARQSGKVVELQRERITYSYTDTNFWIDGHKWENPYNIENRIKGRYHGATKDWLRAQMLFWGLTSPDSPIKLGTAKKEEMASRLLRKVMAGGILEIHPREICDQLKQEWKDKFGEEFEDEEEENPKFKRIVSGRELKEGIYRPRVVNGEVDGFERVDDDDEGDQGTSNAFSTTQNVGRNRKRNGDQAGLTSRQSSESKKSKTGRSVIVNQDLGRSSRIIAIPASDNDEDKASETGRAIANPEAESTDDELVLEYTAGPSASWRALMKQHQDLAGKHSFLQTAGSYILRCPEIEKRWPEFADKLTLDIKFVPSTGMTPMRDTVDAAFDFGIFKGSMVMAFDIKALVKYCWTKNRLSQPAKLSDRPTGNRAKEIMRLRELVDVVDNQEQLERQVLRLQHQKLENKSKEGSANAQNLHMEFEFRCREERERFMEEGTVFGHTGSLDFTSEGYLTFKGRINLPMVSENPITFEGFKTSNGPQRYSKPWHEYPLASVKFGEDWQGHESFGGMALKGFPREVHPGKFATSQKAKNLRLSR</sequence>
<feature type="region of interest" description="Disordered" evidence="1">
    <location>
        <begin position="160"/>
        <end position="246"/>
    </location>
</feature>
<evidence type="ECO:0000313" key="3">
    <source>
        <dbReference type="Proteomes" id="UP000800200"/>
    </source>
</evidence>
<evidence type="ECO:0000256" key="1">
    <source>
        <dbReference type="SAM" id="MobiDB-lite"/>
    </source>
</evidence>
<dbReference type="Proteomes" id="UP000800200">
    <property type="component" value="Unassembled WGS sequence"/>
</dbReference>
<dbReference type="OrthoDB" id="4630416at2759"/>
<reference evidence="2" key="1">
    <citation type="journal article" date="2020" name="Stud. Mycol.">
        <title>101 Dothideomycetes genomes: a test case for predicting lifestyles and emergence of pathogens.</title>
        <authorList>
            <person name="Haridas S."/>
            <person name="Albert R."/>
            <person name="Binder M."/>
            <person name="Bloem J."/>
            <person name="Labutti K."/>
            <person name="Salamov A."/>
            <person name="Andreopoulos B."/>
            <person name="Baker S."/>
            <person name="Barry K."/>
            <person name="Bills G."/>
            <person name="Bluhm B."/>
            <person name="Cannon C."/>
            <person name="Castanera R."/>
            <person name="Culley D."/>
            <person name="Daum C."/>
            <person name="Ezra D."/>
            <person name="Gonzalez J."/>
            <person name="Henrissat B."/>
            <person name="Kuo A."/>
            <person name="Liang C."/>
            <person name="Lipzen A."/>
            <person name="Lutzoni F."/>
            <person name="Magnuson J."/>
            <person name="Mondo S."/>
            <person name="Nolan M."/>
            <person name="Ohm R."/>
            <person name="Pangilinan J."/>
            <person name="Park H.-J."/>
            <person name="Ramirez L."/>
            <person name="Alfaro M."/>
            <person name="Sun H."/>
            <person name="Tritt A."/>
            <person name="Yoshinaga Y."/>
            <person name="Zwiers L.-H."/>
            <person name="Turgeon B."/>
            <person name="Goodwin S."/>
            <person name="Spatafora J."/>
            <person name="Crous P."/>
            <person name="Grigoriev I."/>
        </authorList>
    </citation>
    <scope>NUCLEOTIDE SEQUENCE</scope>
    <source>
        <strain evidence="2">CBS 207.26</strain>
    </source>
</reference>
<gene>
    <name evidence="2" type="ORF">K469DRAFT_705902</name>
</gene>
<organism evidence="2 3">
    <name type="scientific">Zopfia rhizophila CBS 207.26</name>
    <dbReference type="NCBI Taxonomy" id="1314779"/>
    <lineage>
        <taxon>Eukaryota</taxon>
        <taxon>Fungi</taxon>
        <taxon>Dikarya</taxon>
        <taxon>Ascomycota</taxon>
        <taxon>Pezizomycotina</taxon>
        <taxon>Dothideomycetes</taxon>
        <taxon>Dothideomycetes incertae sedis</taxon>
        <taxon>Zopfiaceae</taxon>
        <taxon>Zopfia</taxon>
    </lineage>
</organism>
<name>A0A6A6EUH9_9PEZI</name>
<proteinExistence type="predicted"/>